<keyword evidence="3" id="KW-1185">Reference proteome</keyword>
<dbReference type="Proteomes" id="UP001497457">
    <property type="component" value="Chromosome 32b"/>
</dbReference>
<dbReference type="AlphaFoldDB" id="A0ABC9DBN6"/>
<reference evidence="2 3" key="2">
    <citation type="submission" date="2024-10" db="EMBL/GenBank/DDBJ databases">
        <authorList>
            <person name="Ryan C."/>
        </authorList>
    </citation>
    <scope>NUCLEOTIDE SEQUENCE [LARGE SCALE GENOMIC DNA]</scope>
</reference>
<feature type="signal peptide" evidence="1">
    <location>
        <begin position="1"/>
        <end position="30"/>
    </location>
</feature>
<name>A0ABC9DBN6_9POAL</name>
<evidence type="ECO:0000313" key="3">
    <source>
        <dbReference type="Proteomes" id="UP001497457"/>
    </source>
</evidence>
<evidence type="ECO:0000256" key="1">
    <source>
        <dbReference type="SAM" id="SignalP"/>
    </source>
</evidence>
<organism evidence="2 3">
    <name type="scientific">Urochloa decumbens</name>
    <dbReference type="NCBI Taxonomy" id="240449"/>
    <lineage>
        <taxon>Eukaryota</taxon>
        <taxon>Viridiplantae</taxon>
        <taxon>Streptophyta</taxon>
        <taxon>Embryophyta</taxon>
        <taxon>Tracheophyta</taxon>
        <taxon>Spermatophyta</taxon>
        <taxon>Magnoliopsida</taxon>
        <taxon>Liliopsida</taxon>
        <taxon>Poales</taxon>
        <taxon>Poaceae</taxon>
        <taxon>PACMAD clade</taxon>
        <taxon>Panicoideae</taxon>
        <taxon>Panicodae</taxon>
        <taxon>Paniceae</taxon>
        <taxon>Melinidinae</taxon>
        <taxon>Urochloa</taxon>
    </lineage>
</organism>
<keyword evidence="1" id="KW-0732">Signal</keyword>
<proteinExistence type="predicted"/>
<feature type="chain" id="PRO_5044826400" evidence="1">
    <location>
        <begin position="31"/>
        <end position="99"/>
    </location>
</feature>
<protein>
    <submittedName>
        <fullName evidence="2">Uncharacterized protein</fullName>
    </submittedName>
</protein>
<sequence length="99" mass="10729">METSKTKLSFFFLTILTISSFSLMVKVAEADDLDCSIFFQLCSGSCWKSGECMRCCKNHGFVHGRHYGFPEGKCSLKHGDGCYCCSSSGAATTPAGFLA</sequence>
<dbReference type="EMBL" id="OZ075142">
    <property type="protein sequence ID" value="CAL5035931.1"/>
    <property type="molecule type" value="Genomic_DNA"/>
</dbReference>
<accession>A0ABC9DBN6</accession>
<gene>
    <name evidence="2" type="ORF">URODEC1_LOCUS83708</name>
</gene>
<evidence type="ECO:0000313" key="2">
    <source>
        <dbReference type="EMBL" id="CAL5035931.1"/>
    </source>
</evidence>
<reference evidence="3" key="1">
    <citation type="submission" date="2024-06" db="EMBL/GenBank/DDBJ databases">
        <authorList>
            <person name="Ryan C."/>
        </authorList>
    </citation>
    <scope>NUCLEOTIDE SEQUENCE [LARGE SCALE GENOMIC DNA]</scope>
</reference>